<evidence type="ECO:0008006" key="5">
    <source>
        <dbReference type="Google" id="ProtNLM"/>
    </source>
</evidence>
<comment type="caution">
    <text evidence="3">The sequence shown here is derived from an EMBL/GenBank/DDBJ whole genome shotgun (WGS) entry which is preliminary data.</text>
</comment>
<dbReference type="InterPro" id="IPR054168">
    <property type="entry name" value="PG_1098_Fer"/>
</dbReference>
<sequence>MKEEMYIREHRTDDVARLALQLSGRNDLDTAYILQQIEGWQRLRTKVPSWAAVDGLRYPPRLALELCSGEKAARYKAAVVERLLPNGSTMVDLTGGLGVDFSFVAKLFREATYIERNAMLAELVAHNFPLLGLKHARCLSGDGTELLRTISTVDLLFLDPARRDTAGRKTVLLEDCEPNVIELLPLFREKAHYVMLKLSPMLDLHRAMSLLNCTEEVHLVAERGECKDLLLVLNMQQKQMVLPTIFCCDEETFSFRADEETTALPVYASAPLRYLYEPNAAILKAGAYKLPAVRFGLQKFHPNSHLYTSDERIENFPGRTFEVLRYSHFNKQELKAFQGDVRQANLTVRNFPASVAELRKRLKIKDGGDEYWFATTCGEDEHLLIACKKSSI</sequence>
<dbReference type="Pfam" id="PF22013">
    <property type="entry name" value="PG_1098_Fer"/>
    <property type="match status" value="1"/>
</dbReference>
<dbReference type="EMBL" id="JACICA010000002">
    <property type="protein sequence ID" value="MBB3702127.1"/>
    <property type="molecule type" value="Genomic_DNA"/>
</dbReference>
<gene>
    <name evidence="3" type="ORF">FHS60_000580</name>
</gene>
<organism evidence="3 4">
    <name type="scientific">Alloprevotella rava</name>
    <dbReference type="NCBI Taxonomy" id="671218"/>
    <lineage>
        <taxon>Bacteria</taxon>
        <taxon>Pseudomonadati</taxon>
        <taxon>Bacteroidota</taxon>
        <taxon>Bacteroidia</taxon>
        <taxon>Bacteroidales</taxon>
        <taxon>Prevotellaceae</taxon>
        <taxon>Alloprevotella</taxon>
    </lineage>
</organism>
<dbReference type="Gene3D" id="1.10.10.1110">
    <property type="entry name" value="Methyltransferase PG1098, N-terminal domain"/>
    <property type="match status" value="1"/>
</dbReference>
<dbReference type="InterPro" id="IPR029063">
    <property type="entry name" value="SAM-dependent_MTases_sf"/>
</dbReference>
<reference evidence="3 4" key="1">
    <citation type="submission" date="2020-08" db="EMBL/GenBank/DDBJ databases">
        <title>Genomic Encyclopedia of Type Strains, Phase IV (KMG-IV): sequencing the most valuable type-strain genomes for metagenomic binning, comparative biology and taxonomic classification.</title>
        <authorList>
            <person name="Goeker M."/>
        </authorList>
    </citation>
    <scope>NUCLEOTIDE SEQUENCE [LARGE SCALE GENOMIC DNA]</scope>
    <source>
        <strain evidence="3 4">DSM 22548</strain>
    </source>
</reference>
<dbReference type="Proteomes" id="UP000541425">
    <property type="component" value="Unassembled WGS sequence"/>
</dbReference>
<dbReference type="Gene3D" id="3.40.50.150">
    <property type="entry name" value="Vaccinia Virus protein VP39"/>
    <property type="match status" value="1"/>
</dbReference>
<feature type="domain" description="THUMP-like" evidence="1">
    <location>
        <begin position="318"/>
        <end position="389"/>
    </location>
</feature>
<dbReference type="Pfam" id="PF18096">
    <property type="entry name" value="Thump_like"/>
    <property type="match status" value="1"/>
</dbReference>
<dbReference type="SUPFAM" id="SSF53335">
    <property type="entry name" value="S-adenosyl-L-methionine-dependent methyltransferases"/>
    <property type="match status" value="1"/>
</dbReference>
<protein>
    <recommendedName>
        <fullName evidence="5">SAM-dependent methyltransferase</fullName>
    </recommendedName>
</protein>
<dbReference type="RefSeq" id="WP_183694662.1">
    <property type="nucleotide sequence ID" value="NZ_JACICA010000002.1"/>
</dbReference>
<evidence type="ECO:0000313" key="3">
    <source>
        <dbReference type="EMBL" id="MBB3702127.1"/>
    </source>
</evidence>
<dbReference type="InterPro" id="IPR041497">
    <property type="entry name" value="Thump-like"/>
</dbReference>
<evidence type="ECO:0000313" key="4">
    <source>
        <dbReference type="Proteomes" id="UP000541425"/>
    </source>
</evidence>
<name>A0A7W5UIM7_9BACT</name>
<accession>A0A7W5UIM7</accession>
<feature type="domain" description="PG-1098 ferredoxin-like" evidence="2">
    <location>
        <begin position="274"/>
        <end position="317"/>
    </location>
</feature>
<evidence type="ECO:0000259" key="2">
    <source>
        <dbReference type="Pfam" id="PF22013"/>
    </source>
</evidence>
<proteinExistence type="predicted"/>
<dbReference type="AlphaFoldDB" id="A0A7W5UIM7"/>
<evidence type="ECO:0000259" key="1">
    <source>
        <dbReference type="Pfam" id="PF18096"/>
    </source>
</evidence>